<dbReference type="Pfam" id="PF13103">
    <property type="entry name" value="TonB_2"/>
    <property type="match status" value="1"/>
</dbReference>
<dbReference type="PROSITE" id="PS51257">
    <property type="entry name" value="PROKAR_LIPOPROTEIN"/>
    <property type="match status" value="1"/>
</dbReference>
<protein>
    <submittedName>
        <fullName evidence="1">Energy transducer TonB</fullName>
    </submittedName>
</protein>
<dbReference type="Proteomes" id="UP000271320">
    <property type="component" value="Unassembled WGS sequence"/>
</dbReference>
<dbReference type="AlphaFoldDB" id="A0A1C2PZE2"/>
<gene>
    <name evidence="1" type="ORF">EA752_17910</name>
</gene>
<dbReference type="EMBL" id="RFEW01000020">
    <property type="protein sequence ID" value="RSO55508.1"/>
    <property type="molecule type" value="Genomic_DNA"/>
</dbReference>
<proteinExistence type="predicted"/>
<comment type="caution">
    <text evidence="1">The sequence shown here is derived from an EMBL/GenBank/DDBJ whole genome shotgun (WGS) entry which is preliminary data.</text>
</comment>
<evidence type="ECO:0000313" key="2">
    <source>
        <dbReference type="Proteomes" id="UP000271320"/>
    </source>
</evidence>
<name>A0A1C2PZE2_ACIPI</name>
<organism evidence="1 2">
    <name type="scientific">Acinetobacter pittii</name>
    <name type="common">Acinetobacter genomosp. 3</name>
    <dbReference type="NCBI Taxonomy" id="48296"/>
    <lineage>
        <taxon>Bacteria</taxon>
        <taxon>Pseudomonadati</taxon>
        <taxon>Pseudomonadota</taxon>
        <taxon>Gammaproteobacteria</taxon>
        <taxon>Moraxellales</taxon>
        <taxon>Moraxellaceae</taxon>
        <taxon>Acinetobacter</taxon>
        <taxon>Acinetobacter calcoaceticus/baumannii complex</taxon>
    </lineage>
</organism>
<dbReference type="Gene3D" id="3.30.1150.10">
    <property type="match status" value="1"/>
</dbReference>
<accession>A0A1C2PZE2</accession>
<sequence>MKNFTIVASLFLLVGCATGHKQVTPTQVADNKIISEAEKYKKQYQKKIYKTWDIPKSSTGMSASVKVFLTDTGEIEQIIFLDKEEQKFKTSIEKAIWRSSPFVLPSNPEVRKQARKFNIKFQVK</sequence>
<evidence type="ECO:0000313" key="1">
    <source>
        <dbReference type="EMBL" id="RSO55508.1"/>
    </source>
</evidence>
<reference evidence="1 2" key="1">
    <citation type="submission" date="2018-10" db="EMBL/GenBank/DDBJ databases">
        <title>GWAS and RNA-Seq identify cryptic mechanisms of antimicrobial resistance in Acinetobacter baumannii.</title>
        <authorList>
            <person name="Sahl J.W."/>
        </authorList>
    </citation>
    <scope>NUCLEOTIDE SEQUENCE [LARGE SCALE GENOMIC DNA]</scope>
    <source>
        <strain evidence="1 2">TG41884</strain>
    </source>
</reference>
<dbReference type="SUPFAM" id="SSF74653">
    <property type="entry name" value="TolA/TonB C-terminal domain"/>
    <property type="match status" value="1"/>
</dbReference>
<dbReference type="RefSeq" id="WP_005073742.1">
    <property type="nucleotide sequence ID" value="NZ_BBST01000001.1"/>
</dbReference>